<evidence type="ECO:0000256" key="3">
    <source>
        <dbReference type="PROSITE-ProRule" id="PRU00169"/>
    </source>
</evidence>
<dbReference type="Pfam" id="PF00072">
    <property type="entry name" value="Response_reg"/>
    <property type="match status" value="1"/>
</dbReference>
<feature type="region of interest" description="Disordered" evidence="4">
    <location>
        <begin position="283"/>
        <end position="329"/>
    </location>
</feature>
<feature type="compositionally biased region" description="Polar residues" evidence="4">
    <location>
        <begin position="296"/>
        <end position="322"/>
    </location>
</feature>
<dbReference type="STRING" id="946122.A0A0C2WYR2"/>
<dbReference type="PANTHER" id="PTHR45339:SF1">
    <property type="entry name" value="HYBRID SIGNAL TRANSDUCTION HISTIDINE KINASE J"/>
    <property type="match status" value="1"/>
</dbReference>
<dbReference type="InParanoid" id="A0A0C2WYR2"/>
<dbReference type="Gene3D" id="3.40.50.2300">
    <property type="match status" value="1"/>
</dbReference>
<evidence type="ECO:0000259" key="5">
    <source>
        <dbReference type="PROSITE" id="PS50110"/>
    </source>
</evidence>
<feature type="compositionally biased region" description="Low complexity" evidence="4">
    <location>
        <begin position="449"/>
        <end position="462"/>
    </location>
</feature>
<sequence>MAQQDGVMQNLLGYYMGSESAGKARAAELLANVAAAQQQQRVRRSPPPAQQQSTSQPSQQSQQSQIYGTTTNPNNRSSNNLPPTATTTNLSSSTPSFADHPNPFLPYHAAQRIIRRFSSENTADVARATLLQMNEMSRRAEDIGFSYDDARPPAPVDVSDASGMPRVSNSLADGPSSRSDTLMGSSDERGQREREKQPSTSSGAARTSNSNNAGNDDSQTRPQSRIWQAAANAGLFNGLGIGSVFSNGDATGTNMGGIRDSRDLREMLERLDDDGAWIAAQGLSSLGSGAGGASARTDNNTGFRRPNIQGSGNAESSSSRTSGGPVEVEDTHPVMAHEGLQIYTVGHLLPRGTVDNGAWNSSPDTGAGTNIALIIGAEEQRLLLQQQNEFGNNGNGGGYSYEGSNRSSAEIEEEETVQPTHNNNTPPPSTRGSQSSSSTLVPSNQFVGSAASSSSASSSTTTRKLRVRRSTFVPGWAVPPRVLLVDDDAVTRKLSSKFLQVFGCTIDVAVDGVGAVNKMNLEKYDLVLMDIVMPKLDGVSATSLIRKFDCMTPIISMTSNSKPNEILNYFSSGMNDILPKPFTKQGLLDMLEKHLTHLRAIQEMSRVPRPLELPNAEGSTSYLQNNSLTSDSSMVPLSSQNVDDDGRINPIAGLGLTDEQYNLIVQDIVNAETFGAGMDDGTSRLSGPASGGMMDGPMGMMNMTTILMGEKRGLEEPSSDGREGKRSRFEVIE</sequence>
<dbReference type="EMBL" id="KN818233">
    <property type="protein sequence ID" value="KIL66972.1"/>
    <property type="molecule type" value="Genomic_DNA"/>
</dbReference>
<feature type="region of interest" description="Disordered" evidence="4">
    <location>
        <begin position="144"/>
        <end position="222"/>
    </location>
</feature>
<reference evidence="6 7" key="1">
    <citation type="submission" date="2014-04" db="EMBL/GenBank/DDBJ databases">
        <title>Evolutionary Origins and Diversification of the Mycorrhizal Mutualists.</title>
        <authorList>
            <consortium name="DOE Joint Genome Institute"/>
            <consortium name="Mycorrhizal Genomics Consortium"/>
            <person name="Kohler A."/>
            <person name="Kuo A."/>
            <person name="Nagy L.G."/>
            <person name="Floudas D."/>
            <person name="Copeland A."/>
            <person name="Barry K.W."/>
            <person name="Cichocki N."/>
            <person name="Veneault-Fourrey C."/>
            <person name="LaButti K."/>
            <person name="Lindquist E.A."/>
            <person name="Lipzen A."/>
            <person name="Lundell T."/>
            <person name="Morin E."/>
            <person name="Murat C."/>
            <person name="Riley R."/>
            <person name="Ohm R."/>
            <person name="Sun H."/>
            <person name="Tunlid A."/>
            <person name="Henrissat B."/>
            <person name="Grigoriev I.V."/>
            <person name="Hibbett D.S."/>
            <person name="Martin F."/>
        </authorList>
    </citation>
    <scope>NUCLEOTIDE SEQUENCE [LARGE SCALE GENOMIC DNA]</scope>
    <source>
        <strain evidence="6 7">Koide BX008</strain>
    </source>
</reference>
<evidence type="ECO:0000313" key="6">
    <source>
        <dbReference type="EMBL" id="KIL66972.1"/>
    </source>
</evidence>
<evidence type="ECO:0000313" key="7">
    <source>
        <dbReference type="Proteomes" id="UP000054549"/>
    </source>
</evidence>
<evidence type="ECO:0000256" key="2">
    <source>
        <dbReference type="ARBA" id="ARBA00023012"/>
    </source>
</evidence>
<dbReference type="FunFam" id="3.40.50.2300:FF:000212">
    <property type="entry name" value="Stress response regulator/HFS transcription factor"/>
    <property type="match status" value="1"/>
</dbReference>
<dbReference type="SMART" id="SM00448">
    <property type="entry name" value="REC"/>
    <property type="match status" value="1"/>
</dbReference>
<feature type="region of interest" description="Disordered" evidence="4">
    <location>
        <begin position="713"/>
        <end position="733"/>
    </location>
</feature>
<keyword evidence="7" id="KW-1185">Reference proteome</keyword>
<organism evidence="6 7">
    <name type="scientific">Amanita muscaria (strain Koide BX008)</name>
    <dbReference type="NCBI Taxonomy" id="946122"/>
    <lineage>
        <taxon>Eukaryota</taxon>
        <taxon>Fungi</taxon>
        <taxon>Dikarya</taxon>
        <taxon>Basidiomycota</taxon>
        <taxon>Agaricomycotina</taxon>
        <taxon>Agaricomycetes</taxon>
        <taxon>Agaricomycetidae</taxon>
        <taxon>Agaricales</taxon>
        <taxon>Pluteineae</taxon>
        <taxon>Amanitaceae</taxon>
        <taxon>Amanita</taxon>
    </lineage>
</organism>
<dbReference type="Proteomes" id="UP000054549">
    <property type="component" value="Unassembled WGS sequence"/>
</dbReference>
<dbReference type="PANTHER" id="PTHR45339">
    <property type="entry name" value="HYBRID SIGNAL TRANSDUCTION HISTIDINE KINASE J"/>
    <property type="match status" value="1"/>
</dbReference>
<feature type="compositionally biased region" description="Polar residues" evidence="4">
    <location>
        <begin position="617"/>
        <end position="641"/>
    </location>
</feature>
<proteinExistence type="predicted"/>
<feature type="compositionally biased region" description="Polar residues" evidence="4">
    <location>
        <begin position="167"/>
        <end position="184"/>
    </location>
</feature>
<dbReference type="OrthoDB" id="60033at2759"/>
<dbReference type="InterPro" id="IPR001789">
    <property type="entry name" value="Sig_transdc_resp-reg_receiver"/>
</dbReference>
<dbReference type="CDD" id="cd17546">
    <property type="entry name" value="REC_hyHK_CKI1_RcsC-like"/>
    <property type="match status" value="1"/>
</dbReference>
<feature type="compositionally biased region" description="Basic and acidic residues" evidence="4">
    <location>
        <begin position="186"/>
        <end position="197"/>
    </location>
</feature>
<gene>
    <name evidence="6" type="ORF">M378DRAFT_123178</name>
</gene>
<dbReference type="HOGENOM" id="CLU_008776_1_1_1"/>
<feature type="region of interest" description="Disordered" evidence="4">
    <location>
        <begin position="388"/>
        <end position="464"/>
    </location>
</feature>
<protein>
    <recommendedName>
        <fullName evidence="5">Response regulatory domain-containing protein</fullName>
    </recommendedName>
</protein>
<feature type="modified residue" description="4-aspartylphosphate" evidence="3">
    <location>
        <position position="530"/>
    </location>
</feature>
<feature type="compositionally biased region" description="Polar residues" evidence="4">
    <location>
        <begin position="198"/>
        <end position="222"/>
    </location>
</feature>
<dbReference type="SUPFAM" id="SSF52172">
    <property type="entry name" value="CheY-like"/>
    <property type="match status" value="1"/>
</dbReference>
<dbReference type="InterPro" id="IPR011006">
    <property type="entry name" value="CheY-like_superfamily"/>
</dbReference>
<dbReference type="GO" id="GO:0000160">
    <property type="term" value="P:phosphorelay signal transduction system"/>
    <property type="evidence" value="ECO:0007669"/>
    <property type="project" value="UniProtKB-KW"/>
</dbReference>
<name>A0A0C2WYR2_AMAMK</name>
<keyword evidence="2" id="KW-0902">Two-component regulatory system</keyword>
<accession>A0A0C2WYR2</accession>
<feature type="compositionally biased region" description="Low complexity" evidence="4">
    <location>
        <begin position="419"/>
        <end position="439"/>
    </location>
</feature>
<evidence type="ECO:0000256" key="1">
    <source>
        <dbReference type="ARBA" id="ARBA00022553"/>
    </source>
</evidence>
<dbReference type="AlphaFoldDB" id="A0A0C2WYR2"/>
<feature type="region of interest" description="Disordered" evidence="4">
    <location>
        <begin position="37"/>
        <end position="103"/>
    </location>
</feature>
<feature type="compositionally biased region" description="Low complexity" evidence="4">
    <location>
        <begin position="50"/>
        <end position="96"/>
    </location>
</feature>
<evidence type="ECO:0000256" key="4">
    <source>
        <dbReference type="SAM" id="MobiDB-lite"/>
    </source>
</evidence>
<dbReference type="PROSITE" id="PS50110">
    <property type="entry name" value="RESPONSE_REGULATORY"/>
    <property type="match status" value="1"/>
</dbReference>
<feature type="domain" description="Response regulatory" evidence="5">
    <location>
        <begin position="481"/>
        <end position="595"/>
    </location>
</feature>
<keyword evidence="1 3" id="KW-0597">Phosphoprotein</keyword>
<feature type="region of interest" description="Disordered" evidence="4">
    <location>
        <begin position="613"/>
        <end position="642"/>
    </location>
</feature>